<dbReference type="PANTHER" id="PTHR23407">
    <property type="entry name" value="ATPASE INHIBITOR/5-FORMYLTETRAHYDROFOLATE CYCLO-LIGASE"/>
    <property type="match status" value="1"/>
</dbReference>
<keyword evidence="6" id="KW-0436">Ligase</keyword>
<dbReference type="EMBL" id="MCHX01000001">
    <property type="protein sequence ID" value="OFJ55722.1"/>
    <property type="molecule type" value="Genomic_DNA"/>
</dbReference>
<dbReference type="AlphaFoldDB" id="A0A1E8QBB7"/>
<dbReference type="RefSeq" id="WP_070351148.1">
    <property type="nucleotide sequence ID" value="NZ_CP043474.1"/>
</dbReference>
<dbReference type="PIRSF" id="PIRSF006806">
    <property type="entry name" value="FTHF_cligase"/>
    <property type="match status" value="1"/>
</dbReference>
<feature type="binding site" evidence="4">
    <location>
        <begin position="12"/>
        <end position="16"/>
    </location>
    <ligand>
        <name>ATP</name>
        <dbReference type="ChEBI" id="CHEBI:30616"/>
    </ligand>
</feature>
<dbReference type="Proteomes" id="UP000178953">
    <property type="component" value="Unassembled WGS sequence"/>
</dbReference>
<organism evidence="6 7">
    <name type="scientific">Mycolicibacterium grossiae</name>
    <dbReference type="NCBI Taxonomy" id="1552759"/>
    <lineage>
        <taxon>Bacteria</taxon>
        <taxon>Bacillati</taxon>
        <taxon>Actinomycetota</taxon>
        <taxon>Actinomycetes</taxon>
        <taxon>Mycobacteriales</taxon>
        <taxon>Mycobacteriaceae</taxon>
        <taxon>Mycolicibacterium</taxon>
    </lineage>
</organism>
<dbReference type="Gene3D" id="3.40.50.10420">
    <property type="entry name" value="NagB/RpiA/CoA transferase-like"/>
    <property type="match status" value="1"/>
</dbReference>
<dbReference type="GO" id="GO:0046872">
    <property type="term" value="F:metal ion binding"/>
    <property type="evidence" value="ECO:0007669"/>
    <property type="project" value="UniProtKB-KW"/>
</dbReference>
<evidence type="ECO:0000256" key="5">
    <source>
        <dbReference type="RuleBase" id="RU361279"/>
    </source>
</evidence>
<dbReference type="InterPro" id="IPR024185">
    <property type="entry name" value="FTHF_cligase-like_sf"/>
</dbReference>
<feature type="binding site" evidence="4">
    <location>
        <begin position="142"/>
        <end position="150"/>
    </location>
    <ligand>
        <name>ATP</name>
        <dbReference type="ChEBI" id="CHEBI:30616"/>
    </ligand>
</feature>
<keyword evidence="5" id="KW-0479">Metal-binding</keyword>
<dbReference type="OrthoDB" id="3242798at2"/>
<evidence type="ECO:0000313" key="6">
    <source>
        <dbReference type="EMBL" id="OFJ55722.1"/>
    </source>
</evidence>
<dbReference type="Pfam" id="PF01812">
    <property type="entry name" value="5-FTHF_cyc-lig"/>
    <property type="match status" value="1"/>
</dbReference>
<keyword evidence="7" id="KW-1185">Reference proteome</keyword>
<dbReference type="SUPFAM" id="SSF100950">
    <property type="entry name" value="NagB/RpiA/CoA transferase-like"/>
    <property type="match status" value="1"/>
</dbReference>
<evidence type="ECO:0000313" key="7">
    <source>
        <dbReference type="Proteomes" id="UP000178953"/>
    </source>
</evidence>
<accession>A0A1E8QBB7</accession>
<evidence type="ECO:0000256" key="4">
    <source>
        <dbReference type="PIRSR" id="PIRSR006806-1"/>
    </source>
</evidence>
<dbReference type="InterPro" id="IPR002698">
    <property type="entry name" value="FTHF_cligase"/>
</dbReference>
<name>A0A1E8QBB7_9MYCO</name>
<evidence type="ECO:0000256" key="1">
    <source>
        <dbReference type="ARBA" id="ARBA00010638"/>
    </source>
</evidence>
<dbReference type="EC" id="6.3.3.2" evidence="5"/>
<keyword evidence="3 4" id="KW-0067">ATP-binding</keyword>
<dbReference type="InterPro" id="IPR037171">
    <property type="entry name" value="NagB/RpiA_transferase-like"/>
</dbReference>
<proteinExistence type="inferred from homology"/>
<evidence type="ECO:0000256" key="2">
    <source>
        <dbReference type="ARBA" id="ARBA00022741"/>
    </source>
</evidence>
<keyword evidence="5" id="KW-0460">Magnesium</keyword>
<dbReference type="GO" id="GO:0035999">
    <property type="term" value="P:tetrahydrofolate interconversion"/>
    <property type="evidence" value="ECO:0007669"/>
    <property type="project" value="TreeGrafter"/>
</dbReference>
<comment type="similarity">
    <text evidence="1 5">Belongs to the 5-formyltetrahydrofolate cyclo-ligase family.</text>
</comment>
<sequence>MVSHVQPGQTAKARLREAILHARRAVDGDRRRAEAAAVATTLRELVAEGATICAYVPVGSEPGSLDALDALVGRGVRVLLPVARETSDGPAPLQWGEYRAGRLVAAPYGLHEPAPPHLPPEAIAEATLVLVPALAVDRQGARLGRGAGFYDRTLPLAAAGARLVAVVRDDEVLDEIPAEPHDVPMTHVVTPGRGLQPLGK</sequence>
<dbReference type="GO" id="GO:0009396">
    <property type="term" value="P:folic acid-containing compound biosynthetic process"/>
    <property type="evidence" value="ECO:0007669"/>
    <property type="project" value="TreeGrafter"/>
</dbReference>
<dbReference type="PANTHER" id="PTHR23407:SF1">
    <property type="entry name" value="5-FORMYLTETRAHYDROFOLATE CYCLO-LIGASE"/>
    <property type="match status" value="1"/>
</dbReference>
<comment type="catalytic activity">
    <reaction evidence="5">
        <text>(6S)-5-formyl-5,6,7,8-tetrahydrofolate + ATP = (6R)-5,10-methenyltetrahydrofolate + ADP + phosphate</text>
        <dbReference type="Rhea" id="RHEA:10488"/>
        <dbReference type="ChEBI" id="CHEBI:30616"/>
        <dbReference type="ChEBI" id="CHEBI:43474"/>
        <dbReference type="ChEBI" id="CHEBI:57455"/>
        <dbReference type="ChEBI" id="CHEBI:57457"/>
        <dbReference type="ChEBI" id="CHEBI:456216"/>
        <dbReference type="EC" id="6.3.3.2"/>
    </reaction>
</comment>
<dbReference type="GO" id="GO:0030272">
    <property type="term" value="F:5-formyltetrahydrofolate cyclo-ligase activity"/>
    <property type="evidence" value="ECO:0007669"/>
    <property type="project" value="UniProtKB-EC"/>
</dbReference>
<dbReference type="GO" id="GO:0005524">
    <property type="term" value="F:ATP binding"/>
    <property type="evidence" value="ECO:0007669"/>
    <property type="project" value="UniProtKB-KW"/>
</dbReference>
<reference evidence="6 7" key="1">
    <citation type="submission" date="2016-09" db="EMBL/GenBank/DDBJ databases">
        <title>genome sequence of Mycobacterium sp. 739 SCH.</title>
        <authorList>
            <person name="Greninger A.L."/>
            <person name="Qin X."/>
            <person name="Jerome K."/>
            <person name="Vora S."/>
            <person name="Quinn K."/>
        </authorList>
    </citation>
    <scope>NUCLEOTIDE SEQUENCE [LARGE SCALE GENOMIC DNA]</scope>
    <source>
        <strain evidence="6 7">SCH</strain>
    </source>
</reference>
<comment type="cofactor">
    <cofactor evidence="5">
        <name>Mg(2+)</name>
        <dbReference type="ChEBI" id="CHEBI:18420"/>
    </cofactor>
</comment>
<keyword evidence="2 4" id="KW-0547">Nucleotide-binding</keyword>
<evidence type="ECO:0000256" key="3">
    <source>
        <dbReference type="ARBA" id="ARBA00022840"/>
    </source>
</evidence>
<feature type="binding site" evidence="4">
    <location>
        <position position="61"/>
    </location>
    <ligand>
        <name>substrate</name>
    </ligand>
</feature>
<protein>
    <recommendedName>
        <fullName evidence="5">5-formyltetrahydrofolate cyclo-ligase</fullName>
        <ecNumber evidence="5">6.3.3.2</ecNumber>
    </recommendedName>
</protein>
<gene>
    <name evidence="6" type="ORF">BEL07_00480</name>
</gene>
<feature type="binding site" evidence="4">
    <location>
        <position position="56"/>
    </location>
    <ligand>
        <name>substrate</name>
    </ligand>
</feature>
<dbReference type="NCBIfam" id="TIGR02727">
    <property type="entry name" value="MTHFS_bact"/>
    <property type="match status" value="1"/>
</dbReference>
<comment type="caution">
    <text evidence="6">The sequence shown here is derived from an EMBL/GenBank/DDBJ whole genome shotgun (WGS) entry which is preliminary data.</text>
</comment>